<comment type="caution">
    <text evidence="5">The sequence shown here is derived from an EMBL/GenBank/DDBJ whole genome shotgun (WGS) entry which is preliminary data.</text>
</comment>
<dbReference type="PANTHER" id="PTHR30146:SF144">
    <property type="entry name" value="LACI-FAMILY TRANSCRIPTION REGULATOR"/>
    <property type="match status" value="1"/>
</dbReference>
<gene>
    <name evidence="5" type="ORF">FGG15_08895</name>
</gene>
<dbReference type="EMBL" id="VCNI01000001">
    <property type="protein sequence ID" value="TMU57648.1"/>
    <property type="molecule type" value="Genomic_DNA"/>
</dbReference>
<dbReference type="SMART" id="SM00354">
    <property type="entry name" value="HTH_LACI"/>
    <property type="match status" value="1"/>
</dbReference>
<dbReference type="Gene3D" id="1.10.260.40">
    <property type="entry name" value="lambda repressor-like DNA-binding domains"/>
    <property type="match status" value="1"/>
</dbReference>
<dbReference type="InterPro" id="IPR025997">
    <property type="entry name" value="SBP_2_dom"/>
</dbReference>
<evidence type="ECO:0000256" key="1">
    <source>
        <dbReference type="ARBA" id="ARBA00023015"/>
    </source>
</evidence>
<evidence type="ECO:0000313" key="5">
    <source>
        <dbReference type="EMBL" id="TMU57648.1"/>
    </source>
</evidence>
<dbReference type="InterPro" id="IPR028082">
    <property type="entry name" value="Peripla_BP_I"/>
</dbReference>
<dbReference type="PROSITE" id="PS00356">
    <property type="entry name" value="HTH_LACI_1"/>
    <property type="match status" value="1"/>
</dbReference>
<dbReference type="Pfam" id="PF13407">
    <property type="entry name" value="Peripla_BP_4"/>
    <property type="match status" value="1"/>
</dbReference>
<keyword evidence="6" id="KW-1185">Reference proteome</keyword>
<evidence type="ECO:0000259" key="4">
    <source>
        <dbReference type="PROSITE" id="PS50932"/>
    </source>
</evidence>
<evidence type="ECO:0000256" key="2">
    <source>
        <dbReference type="ARBA" id="ARBA00023125"/>
    </source>
</evidence>
<dbReference type="Gene3D" id="3.40.50.2300">
    <property type="match status" value="2"/>
</dbReference>
<keyword evidence="2" id="KW-0238">DNA-binding</keyword>
<dbReference type="SUPFAM" id="SSF53822">
    <property type="entry name" value="Periplasmic binding protein-like I"/>
    <property type="match status" value="1"/>
</dbReference>
<dbReference type="Proteomes" id="UP000751614">
    <property type="component" value="Unassembled WGS sequence"/>
</dbReference>
<dbReference type="SUPFAM" id="SSF47413">
    <property type="entry name" value="lambda repressor-like DNA-binding domains"/>
    <property type="match status" value="1"/>
</dbReference>
<organism evidence="5 6">
    <name type="scientific">Flagellimonas algicola</name>
    <dbReference type="NCBI Taxonomy" id="2583815"/>
    <lineage>
        <taxon>Bacteria</taxon>
        <taxon>Pseudomonadati</taxon>
        <taxon>Bacteroidota</taxon>
        <taxon>Flavobacteriia</taxon>
        <taxon>Flavobacteriales</taxon>
        <taxon>Flavobacteriaceae</taxon>
        <taxon>Flagellimonas</taxon>
    </lineage>
</organism>
<evidence type="ECO:0000256" key="3">
    <source>
        <dbReference type="ARBA" id="ARBA00023163"/>
    </source>
</evidence>
<dbReference type="PANTHER" id="PTHR30146">
    <property type="entry name" value="LACI-RELATED TRANSCRIPTIONAL REPRESSOR"/>
    <property type="match status" value="1"/>
</dbReference>
<keyword evidence="1" id="KW-0805">Transcription regulation</keyword>
<reference evidence="5 6" key="1">
    <citation type="submission" date="2019-05" db="EMBL/GenBank/DDBJ databases">
        <title>Flagellimonas sp. AsT0115, sp. nov., isolated from a marine red algae, Asparagopsis taxiformis.</title>
        <authorList>
            <person name="Kim J."/>
            <person name="Jeong S.E."/>
            <person name="Jeon C.O."/>
        </authorList>
    </citation>
    <scope>NUCLEOTIDE SEQUENCE [LARGE SCALE GENOMIC DNA]</scope>
    <source>
        <strain evidence="5 6">AsT0115</strain>
    </source>
</reference>
<sequence length="341" mass="39045">MKRITIKEIAKRAGVSIGTVDRVLHNRGEVAAKTKELVLKIANEGNYTTNVYARSLKLNKIYRIAVRLPKDNEYWSTLNHAINKTAERYASLGIHPEFFTFDRHSEVSLLRQTQQMLDSEPDGVILAPLVEDEISRLTRTLDNRDIPYVYVDSNLETSKPLAFIGQDSFQAGYLAAKLLNLGFPNGHKAYIARFFDFDSLNKTIEERIKGFRDYYKDNGHDTRLIHDIDLSHGVHEFLIRINEDMNTGPVHIFIPNSRAHQLVKDLNGFEGHRRTVGFDLINENKSCLVRNTIDFIIDQNPSKQGELALQAFYDKLIANTEVRINQLMALEIFTKENLQGN</sequence>
<protein>
    <submittedName>
        <fullName evidence="5">LacI family transcriptional regulator</fullName>
    </submittedName>
</protein>
<name>A0ABY2WRL3_9FLAO</name>
<feature type="domain" description="HTH lacI-type" evidence="4">
    <location>
        <begin position="4"/>
        <end position="58"/>
    </location>
</feature>
<dbReference type="InterPro" id="IPR010982">
    <property type="entry name" value="Lambda_DNA-bd_dom_sf"/>
</dbReference>
<dbReference type="PROSITE" id="PS50932">
    <property type="entry name" value="HTH_LACI_2"/>
    <property type="match status" value="1"/>
</dbReference>
<evidence type="ECO:0000313" key="6">
    <source>
        <dbReference type="Proteomes" id="UP000751614"/>
    </source>
</evidence>
<dbReference type="RefSeq" id="WP_138835309.1">
    <property type="nucleotide sequence ID" value="NZ_VCNI01000001.1"/>
</dbReference>
<dbReference type="Pfam" id="PF00356">
    <property type="entry name" value="LacI"/>
    <property type="match status" value="1"/>
</dbReference>
<proteinExistence type="predicted"/>
<keyword evidence="3" id="KW-0804">Transcription</keyword>
<dbReference type="CDD" id="cd01392">
    <property type="entry name" value="HTH_LacI"/>
    <property type="match status" value="1"/>
</dbReference>
<accession>A0ABY2WRL3</accession>
<dbReference type="InterPro" id="IPR000843">
    <property type="entry name" value="HTH_LacI"/>
</dbReference>